<dbReference type="Proteomes" id="UP001151699">
    <property type="component" value="Chromosome X"/>
</dbReference>
<proteinExistence type="predicted"/>
<dbReference type="EMBL" id="WJQU01000003">
    <property type="protein sequence ID" value="KAJ6637836.1"/>
    <property type="molecule type" value="Genomic_DNA"/>
</dbReference>
<evidence type="ECO:0000313" key="1">
    <source>
        <dbReference type="EMBL" id="KAJ6637836.1"/>
    </source>
</evidence>
<comment type="caution">
    <text evidence="1">The sequence shown here is derived from an EMBL/GenBank/DDBJ whole genome shotgun (WGS) entry which is preliminary data.</text>
</comment>
<evidence type="ECO:0000313" key="2">
    <source>
        <dbReference type="Proteomes" id="UP001151699"/>
    </source>
</evidence>
<protein>
    <submittedName>
        <fullName evidence="1">Uncharacterized protein</fullName>
    </submittedName>
</protein>
<sequence>MSTIAISKASCSNVIAVKFVKTIQFAIL</sequence>
<name>A0A9Q0MTS0_9DIPT</name>
<dbReference type="AlphaFoldDB" id="A0A9Q0MTS0"/>
<organism evidence="1 2">
    <name type="scientific">Pseudolycoriella hygida</name>
    <dbReference type="NCBI Taxonomy" id="35572"/>
    <lineage>
        <taxon>Eukaryota</taxon>
        <taxon>Metazoa</taxon>
        <taxon>Ecdysozoa</taxon>
        <taxon>Arthropoda</taxon>
        <taxon>Hexapoda</taxon>
        <taxon>Insecta</taxon>
        <taxon>Pterygota</taxon>
        <taxon>Neoptera</taxon>
        <taxon>Endopterygota</taxon>
        <taxon>Diptera</taxon>
        <taxon>Nematocera</taxon>
        <taxon>Sciaroidea</taxon>
        <taxon>Sciaridae</taxon>
        <taxon>Pseudolycoriella</taxon>
    </lineage>
</organism>
<keyword evidence="2" id="KW-1185">Reference proteome</keyword>
<accession>A0A9Q0MTS0</accession>
<reference evidence="1" key="1">
    <citation type="submission" date="2022-07" db="EMBL/GenBank/DDBJ databases">
        <authorList>
            <person name="Trinca V."/>
            <person name="Uliana J.V.C."/>
            <person name="Torres T.T."/>
            <person name="Ward R.J."/>
            <person name="Monesi N."/>
        </authorList>
    </citation>
    <scope>NUCLEOTIDE SEQUENCE</scope>
    <source>
        <strain evidence="1">HSMRA1968</strain>
        <tissue evidence="1">Whole embryos</tissue>
    </source>
</reference>
<gene>
    <name evidence="1" type="ORF">Bhyg_10567</name>
</gene>